<dbReference type="EMBL" id="ML977559">
    <property type="protein sequence ID" value="KAF2006543.1"/>
    <property type="molecule type" value="Genomic_DNA"/>
</dbReference>
<evidence type="ECO:0000313" key="2">
    <source>
        <dbReference type="Proteomes" id="UP000799779"/>
    </source>
</evidence>
<dbReference type="Proteomes" id="UP000799779">
    <property type="component" value="Unassembled WGS sequence"/>
</dbReference>
<proteinExistence type="predicted"/>
<feature type="non-terminal residue" evidence="1">
    <location>
        <position position="131"/>
    </location>
</feature>
<evidence type="ECO:0000313" key="1">
    <source>
        <dbReference type="EMBL" id="KAF2006543.1"/>
    </source>
</evidence>
<keyword evidence="2" id="KW-1185">Reference proteome</keyword>
<organism evidence="1 2">
    <name type="scientific">Amniculicola lignicola CBS 123094</name>
    <dbReference type="NCBI Taxonomy" id="1392246"/>
    <lineage>
        <taxon>Eukaryota</taxon>
        <taxon>Fungi</taxon>
        <taxon>Dikarya</taxon>
        <taxon>Ascomycota</taxon>
        <taxon>Pezizomycotina</taxon>
        <taxon>Dothideomycetes</taxon>
        <taxon>Pleosporomycetidae</taxon>
        <taxon>Pleosporales</taxon>
        <taxon>Amniculicolaceae</taxon>
        <taxon>Amniculicola</taxon>
    </lineage>
</organism>
<dbReference type="AlphaFoldDB" id="A0A6A5WXK4"/>
<accession>A0A6A5WXK4</accession>
<gene>
    <name evidence="1" type="ORF">P154DRAFT_517610</name>
</gene>
<name>A0A6A5WXK4_9PLEO</name>
<protein>
    <submittedName>
        <fullName evidence="1">Uncharacterized protein</fullName>
    </submittedName>
</protein>
<reference evidence="1" key="1">
    <citation type="journal article" date="2020" name="Stud. Mycol.">
        <title>101 Dothideomycetes genomes: a test case for predicting lifestyles and emergence of pathogens.</title>
        <authorList>
            <person name="Haridas S."/>
            <person name="Albert R."/>
            <person name="Binder M."/>
            <person name="Bloem J."/>
            <person name="Labutti K."/>
            <person name="Salamov A."/>
            <person name="Andreopoulos B."/>
            <person name="Baker S."/>
            <person name="Barry K."/>
            <person name="Bills G."/>
            <person name="Bluhm B."/>
            <person name="Cannon C."/>
            <person name="Castanera R."/>
            <person name="Culley D."/>
            <person name="Daum C."/>
            <person name="Ezra D."/>
            <person name="Gonzalez J."/>
            <person name="Henrissat B."/>
            <person name="Kuo A."/>
            <person name="Liang C."/>
            <person name="Lipzen A."/>
            <person name="Lutzoni F."/>
            <person name="Magnuson J."/>
            <person name="Mondo S."/>
            <person name="Nolan M."/>
            <person name="Ohm R."/>
            <person name="Pangilinan J."/>
            <person name="Park H.-J."/>
            <person name="Ramirez L."/>
            <person name="Alfaro M."/>
            <person name="Sun H."/>
            <person name="Tritt A."/>
            <person name="Yoshinaga Y."/>
            <person name="Zwiers L.-H."/>
            <person name="Turgeon B."/>
            <person name="Goodwin S."/>
            <person name="Spatafora J."/>
            <person name="Crous P."/>
            <person name="Grigoriev I."/>
        </authorList>
    </citation>
    <scope>NUCLEOTIDE SEQUENCE</scope>
    <source>
        <strain evidence="1">CBS 123094</strain>
    </source>
</reference>
<sequence length="131" mass="14037">MYDYCARNSTGIAPCICMVSDVGAEAALLCAKSSCRKDSSNCEKRWIMEWTNYCLRELPELYTTLEAPVTESLPACTATSMPMTATITPVTATTTATTKAIISPTPTAAAAANRATLGLPSGLLLYILWIF</sequence>